<accession>A0A2T0S2Z7</accession>
<evidence type="ECO:0000313" key="1">
    <source>
        <dbReference type="EMBL" id="PRY27794.1"/>
    </source>
</evidence>
<gene>
    <name evidence="1" type="ORF">CLV58_13112</name>
</gene>
<reference evidence="1 2" key="1">
    <citation type="submission" date="2018-03" db="EMBL/GenBank/DDBJ databases">
        <title>Genomic Encyclopedia of Archaeal and Bacterial Type Strains, Phase II (KMG-II): from individual species to whole genera.</title>
        <authorList>
            <person name="Goeker M."/>
        </authorList>
    </citation>
    <scope>NUCLEOTIDE SEQUENCE [LARGE SCALE GENOMIC DNA]</scope>
    <source>
        <strain evidence="1 2">DSM 28354</strain>
    </source>
</reference>
<comment type="caution">
    <text evidence="1">The sequence shown here is derived from an EMBL/GenBank/DDBJ whole genome shotgun (WGS) entry which is preliminary data.</text>
</comment>
<name>A0A2T0S2Z7_9BACT</name>
<protein>
    <submittedName>
        <fullName evidence="1">Uncharacterized protein</fullName>
    </submittedName>
</protein>
<proteinExistence type="predicted"/>
<dbReference type="EMBL" id="PVTE01000031">
    <property type="protein sequence ID" value="PRY27794.1"/>
    <property type="molecule type" value="Genomic_DNA"/>
</dbReference>
<keyword evidence="2" id="KW-1185">Reference proteome</keyword>
<dbReference type="Proteomes" id="UP000238375">
    <property type="component" value="Unassembled WGS sequence"/>
</dbReference>
<organism evidence="1 2">
    <name type="scientific">Spirosoma oryzae</name>
    <dbReference type="NCBI Taxonomy" id="1469603"/>
    <lineage>
        <taxon>Bacteria</taxon>
        <taxon>Pseudomonadati</taxon>
        <taxon>Bacteroidota</taxon>
        <taxon>Cytophagia</taxon>
        <taxon>Cytophagales</taxon>
        <taxon>Cytophagaceae</taxon>
        <taxon>Spirosoma</taxon>
    </lineage>
</organism>
<evidence type="ECO:0000313" key="2">
    <source>
        <dbReference type="Proteomes" id="UP000238375"/>
    </source>
</evidence>
<sequence>MSSLTLSRNLDYEYSIQVVLPDQLLVAGERINRCIMFKNSYNGKTKFSVQGTAARKKTSTSVLVSFWRPICTNGLFG</sequence>
<dbReference type="AlphaFoldDB" id="A0A2T0S2Z7"/>